<evidence type="ECO:0000259" key="1">
    <source>
        <dbReference type="Pfam" id="PF13175"/>
    </source>
</evidence>
<accession>A0A501P7Q5</accession>
<dbReference type="Gene3D" id="3.40.50.300">
    <property type="entry name" value="P-loop containing nucleotide triphosphate hydrolases"/>
    <property type="match status" value="1"/>
</dbReference>
<dbReference type="Proteomes" id="UP000318281">
    <property type="component" value="Unassembled WGS sequence"/>
</dbReference>
<organism evidence="2 3">
    <name type="scientific">Streptococcus symci</name>
    <dbReference type="NCBI Taxonomy" id="2588991"/>
    <lineage>
        <taxon>Bacteria</taxon>
        <taxon>Bacillati</taxon>
        <taxon>Bacillota</taxon>
        <taxon>Bacilli</taxon>
        <taxon>Lactobacillales</taxon>
        <taxon>Streptococcaceae</taxon>
        <taxon>Streptococcus</taxon>
    </lineage>
</organism>
<dbReference type="SUPFAM" id="SSF52540">
    <property type="entry name" value="P-loop containing nucleoside triphosphate hydrolases"/>
    <property type="match status" value="1"/>
</dbReference>
<dbReference type="Pfam" id="PF13175">
    <property type="entry name" value="AAA_15"/>
    <property type="match status" value="1"/>
</dbReference>
<proteinExistence type="predicted"/>
<dbReference type="PANTHER" id="PTHR43581:SF2">
    <property type="entry name" value="EXCINUCLEASE ATPASE SUBUNIT"/>
    <property type="match status" value="1"/>
</dbReference>
<feature type="domain" description="Endonuclease GajA/Old nuclease/RecF-like AAA" evidence="1">
    <location>
        <begin position="2"/>
        <end position="372"/>
    </location>
</feature>
<evidence type="ECO:0000313" key="3">
    <source>
        <dbReference type="Proteomes" id="UP000318281"/>
    </source>
</evidence>
<sequence length="443" mass="51252">MEINHLGPIKKVDIELSDGMIFIGPNNCGKTYLTYSLYAILNVINDVRCNFITDEVTQELIDNGTVTLDLSLLKNKLANSVLNNIHNINKDVLPEYFNIPSSSFKDTTVKISSKEILDIIDLIYFKDKEKVSEAPLPIQKHLFWVTSEISSDEKNVKFNISFDFIESEINSSQIDIGNLKDILNYFTIRRLLFKINNILYIPAERNGLNVFRKELLASRSSIFDGGSINKRSSKYPRPISDYLNYLNMIDINSFFDNSDLDLYNFLSENIIKGKFEKVNDDIFFRQFYRKDKRGLKYIRNNIPFQVASSSAKSLYGLDIYFEHLVSNGDILFIDEPEMNLDPSSQANMATFLNRCIEFGVKVIISTHSYNLVREFVNISLKEVPGRINLFEYDDTKETFCKKDVQKIESLPIFDRIQEKLIDDYYDIIEQMEDDNDAFSETIG</sequence>
<dbReference type="GO" id="GO:0005524">
    <property type="term" value="F:ATP binding"/>
    <property type="evidence" value="ECO:0007669"/>
    <property type="project" value="UniProtKB-KW"/>
</dbReference>
<dbReference type="EMBL" id="VFJA01000004">
    <property type="protein sequence ID" value="TPD56315.1"/>
    <property type="molecule type" value="Genomic_DNA"/>
</dbReference>
<comment type="caution">
    <text evidence="2">The sequence shown here is derived from an EMBL/GenBank/DDBJ whole genome shotgun (WGS) entry which is preliminary data.</text>
</comment>
<dbReference type="PANTHER" id="PTHR43581">
    <property type="entry name" value="ATP/GTP PHOSPHATASE"/>
    <property type="match status" value="1"/>
</dbReference>
<evidence type="ECO:0000313" key="2">
    <source>
        <dbReference type="EMBL" id="TPD56315.1"/>
    </source>
</evidence>
<dbReference type="InterPro" id="IPR027417">
    <property type="entry name" value="P-loop_NTPase"/>
</dbReference>
<dbReference type="InterPro" id="IPR051396">
    <property type="entry name" value="Bact_Antivir_Def_Nuclease"/>
</dbReference>
<keyword evidence="3" id="KW-1185">Reference proteome</keyword>
<dbReference type="RefSeq" id="WP_140224435.1">
    <property type="nucleotide sequence ID" value="NZ_VFJA01000004.1"/>
</dbReference>
<gene>
    <name evidence="2" type="ORF">FJN11_08305</name>
</gene>
<keyword evidence="2" id="KW-0547">Nucleotide-binding</keyword>
<reference evidence="2 3" key="1">
    <citation type="submission" date="2019-06" db="EMBL/GenBank/DDBJ databases">
        <title>Streptococcus sp.</title>
        <authorList>
            <person name="Xiao C."/>
            <person name="Li X."/>
            <person name="Sun Y."/>
            <person name="Qi H."/>
        </authorList>
    </citation>
    <scope>NUCLEOTIDE SEQUENCE [LARGE SCALE GENOMIC DNA]</scope>
    <source>
        <strain evidence="2 3">C17</strain>
    </source>
</reference>
<name>A0A501P7Q5_9STRE</name>
<protein>
    <submittedName>
        <fullName evidence="2">ATP-binding protein</fullName>
    </submittedName>
</protein>
<dbReference type="AlphaFoldDB" id="A0A501P7Q5"/>
<keyword evidence="2" id="KW-0067">ATP-binding</keyword>
<dbReference type="InterPro" id="IPR041685">
    <property type="entry name" value="AAA_GajA/Old/RecF-like"/>
</dbReference>